<comment type="caution">
    <text evidence="1">The sequence shown here is derived from an EMBL/GenBank/DDBJ whole genome shotgun (WGS) entry which is preliminary data.</text>
</comment>
<proteinExistence type="predicted"/>
<evidence type="ECO:0000313" key="1">
    <source>
        <dbReference type="EMBL" id="MQM00020.1"/>
    </source>
</evidence>
<accession>A0A843WAD0</accession>
<keyword evidence="2" id="KW-1185">Reference proteome</keyword>
<dbReference type="EMBL" id="NMUH01002444">
    <property type="protein sequence ID" value="MQM00020.1"/>
    <property type="molecule type" value="Genomic_DNA"/>
</dbReference>
<reference evidence="1" key="1">
    <citation type="submission" date="2017-07" db="EMBL/GenBank/DDBJ databases">
        <title>Taro Niue Genome Assembly and Annotation.</title>
        <authorList>
            <person name="Atibalentja N."/>
            <person name="Keating K."/>
            <person name="Fields C.J."/>
        </authorList>
    </citation>
    <scope>NUCLEOTIDE SEQUENCE</scope>
    <source>
        <strain evidence="1">Niue_2</strain>
        <tissue evidence="1">Leaf</tissue>
    </source>
</reference>
<organism evidence="1 2">
    <name type="scientific">Colocasia esculenta</name>
    <name type="common">Wild taro</name>
    <name type="synonym">Arum esculentum</name>
    <dbReference type="NCBI Taxonomy" id="4460"/>
    <lineage>
        <taxon>Eukaryota</taxon>
        <taxon>Viridiplantae</taxon>
        <taxon>Streptophyta</taxon>
        <taxon>Embryophyta</taxon>
        <taxon>Tracheophyta</taxon>
        <taxon>Spermatophyta</taxon>
        <taxon>Magnoliopsida</taxon>
        <taxon>Liliopsida</taxon>
        <taxon>Araceae</taxon>
        <taxon>Aroideae</taxon>
        <taxon>Colocasieae</taxon>
        <taxon>Colocasia</taxon>
    </lineage>
</organism>
<protein>
    <submittedName>
        <fullName evidence="1">Uncharacterized protein</fullName>
    </submittedName>
</protein>
<gene>
    <name evidence="1" type="ORF">Taro_032751</name>
</gene>
<dbReference type="AlphaFoldDB" id="A0A843WAD0"/>
<name>A0A843WAD0_COLES</name>
<sequence length="69" mass="8176">MVLEVRWNSLPFRWPCYAQVQRFGVIQDKSELLIAVWIILILKGYHRCYGTTGSSTMWESMDRGDLRRP</sequence>
<evidence type="ECO:0000313" key="2">
    <source>
        <dbReference type="Proteomes" id="UP000652761"/>
    </source>
</evidence>
<dbReference type="Proteomes" id="UP000652761">
    <property type="component" value="Unassembled WGS sequence"/>
</dbReference>